<dbReference type="InterPro" id="IPR036265">
    <property type="entry name" value="HIT-like_sf"/>
</dbReference>
<accession>A0A084WNJ9</accession>
<keyword evidence="14" id="KW-1185">Reference proteome</keyword>
<dbReference type="OrthoDB" id="10264956at2759"/>
<gene>
    <name evidence="12" type="ORF">ZHAS_00019946</name>
</gene>
<dbReference type="GO" id="GO:0000932">
    <property type="term" value="C:P-body"/>
    <property type="evidence" value="ECO:0007669"/>
    <property type="project" value="TreeGrafter"/>
</dbReference>
<evidence type="ECO:0000256" key="4">
    <source>
        <dbReference type="ARBA" id="ARBA00015636"/>
    </source>
</evidence>
<dbReference type="Pfam" id="PF05652">
    <property type="entry name" value="DcpS"/>
    <property type="match status" value="1"/>
</dbReference>
<comment type="catalytic activity">
    <reaction evidence="7 8">
        <text>a 5'-end (N(7)-methyl 5'-triphosphoguanosine)-ribonucleoside in mRNA + H2O = N(7)-methyl-GMP + a 5'-end diphospho-ribonucleoside in mRNA + 2 H(+)</text>
        <dbReference type="Rhea" id="RHEA:65388"/>
        <dbReference type="Rhea" id="RHEA-COMP:17165"/>
        <dbReference type="Rhea" id="RHEA-COMP:17167"/>
        <dbReference type="ChEBI" id="CHEBI:15377"/>
        <dbReference type="ChEBI" id="CHEBI:15378"/>
        <dbReference type="ChEBI" id="CHEBI:58285"/>
        <dbReference type="ChEBI" id="CHEBI:156461"/>
        <dbReference type="ChEBI" id="CHEBI:167616"/>
        <dbReference type="EC" id="3.6.1.59"/>
    </reaction>
</comment>
<feature type="binding site" evidence="10">
    <location>
        <position position="242"/>
    </location>
    <ligand>
        <name>substrate</name>
    </ligand>
</feature>
<protein>
    <recommendedName>
        <fullName evidence="4 8">m7GpppX diphosphatase</fullName>
        <ecNumber evidence="3 8">3.6.1.59</ecNumber>
    </recommendedName>
</protein>
<dbReference type="GO" id="GO:0005634">
    <property type="term" value="C:nucleus"/>
    <property type="evidence" value="ECO:0007669"/>
    <property type="project" value="UniProtKB-SubCell"/>
</dbReference>
<dbReference type="SUPFAM" id="SSF102860">
    <property type="entry name" value="mRNA decapping enzyme DcpS N-terminal domain"/>
    <property type="match status" value="1"/>
</dbReference>
<feature type="region of interest" description="Disordered" evidence="11">
    <location>
        <begin position="1"/>
        <end position="37"/>
    </location>
</feature>
<reference evidence="12 14" key="1">
    <citation type="journal article" date="2014" name="BMC Genomics">
        <title>Genome sequence of Anopheles sinensis provides insight into genetics basis of mosquito competence for malaria parasites.</title>
        <authorList>
            <person name="Zhou D."/>
            <person name="Zhang D."/>
            <person name="Ding G."/>
            <person name="Shi L."/>
            <person name="Hou Q."/>
            <person name="Ye Y."/>
            <person name="Xu Y."/>
            <person name="Zhou H."/>
            <person name="Xiong C."/>
            <person name="Li S."/>
            <person name="Yu J."/>
            <person name="Hong S."/>
            <person name="Yu X."/>
            <person name="Zou P."/>
            <person name="Chen C."/>
            <person name="Chang X."/>
            <person name="Wang W."/>
            <person name="Lv Y."/>
            <person name="Sun Y."/>
            <person name="Ma L."/>
            <person name="Shen B."/>
            <person name="Zhu C."/>
        </authorList>
    </citation>
    <scope>NUCLEOTIDE SEQUENCE [LARGE SCALE GENOMIC DNA]</scope>
</reference>
<comment type="similarity">
    <text evidence="2 8">Belongs to the HIT family.</text>
</comment>
<keyword evidence="8" id="KW-0507">mRNA processing</keyword>
<feature type="active site" description="Nucleophile" evidence="9">
    <location>
        <position position="312"/>
    </location>
</feature>
<evidence type="ECO:0000256" key="7">
    <source>
        <dbReference type="ARBA" id="ARBA00048222"/>
    </source>
</evidence>
<name>A0A084WNJ9_ANOSI</name>
<organism evidence="12">
    <name type="scientific">Anopheles sinensis</name>
    <name type="common">Mosquito</name>
    <dbReference type="NCBI Taxonomy" id="74873"/>
    <lineage>
        <taxon>Eukaryota</taxon>
        <taxon>Metazoa</taxon>
        <taxon>Ecdysozoa</taxon>
        <taxon>Arthropoda</taxon>
        <taxon>Hexapoda</taxon>
        <taxon>Insecta</taxon>
        <taxon>Pterygota</taxon>
        <taxon>Neoptera</taxon>
        <taxon>Endopterygota</taxon>
        <taxon>Diptera</taxon>
        <taxon>Nematocera</taxon>
        <taxon>Culicoidea</taxon>
        <taxon>Culicidae</taxon>
        <taxon>Anophelinae</taxon>
        <taxon>Anopheles</taxon>
    </lineage>
</organism>
<dbReference type="EC" id="3.6.1.59" evidence="3 8"/>
<dbReference type="PANTHER" id="PTHR12978">
    <property type="entry name" value="HISTIDINE TRIAD HIT PROTEIN MEMBER"/>
    <property type="match status" value="1"/>
</dbReference>
<feature type="compositionally biased region" description="Polar residues" evidence="11">
    <location>
        <begin position="1"/>
        <end position="17"/>
    </location>
</feature>
<dbReference type="PIRSF" id="PIRSF028973">
    <property type="entry name" value="Scavenger_mRNA_decap_enz"/>
    <property type="match status" value="1"/>
</dbReference>
<dbReference type="STRING" id="74873.A0A084WNJ9"/>
<dbReference type="InterPro" id="IPR008594">
    <property type="entry name" value="DcpS/DCS2"/>
</dbReference>
<sequence length="389" mass="44620">MLGTQSTARNEQTTSADNKCDVDESELQRQREGQQAEETCYDLSHFRTVRVLNNNSTHKSVALLGHFTNLSTEQYAIVVLEKRAFTEAQVTTAAPVTDGRNTPTQRENCAVVSESENESPVADVEKSSSRTFFTSSSRLETEFINDIYGNFTCTVDPALNRLKVTIVYPAAEKHIVKYSVQKRYIIEETADLYKRITLPHLEQGQLSLEWLYNVLEHRKEKERIVFEDPCDENGFILLPDLKWDGKTVEQLYLLALVRRRDIRSLRDLTTSHLPLLRNVQSRGIAAIKERYGIGASELRIYLHYHPTFYHLHMHFTYLRHDPPGITCEKAHLLSTVISNIELLPDYYQRATLSYTLKETDKLYEKFVAEAEPSEPAAKRAKVDSSDEAK</sequence>
<evidence type="ECO:0000256" key="11">
    <source>
        <dbReference type="SAM" id="MobiDB-lite"/>
    </source>
</evidence>
<comment type="subcellular location">
    <subcellularLocation>
        <location evidence="1 8">Nucleus</location>
    </subcellularLocation>
</comment>
<feature type="binding site" evidence="10">
    <location>
        <position position="210"/>
    </location>
    <ligand>
        <name>substrate</name>
    </ligand>
</feature>
<dbReference type="VEuPathDB" id="VectorBase:ASIS002446"/>
<dbReference type="Gene3D" id="3.30.200.40">
    <property type="entry name" value="Scavenger mRNA decapping enzyme, N-terminal domain"/>
    <property type="match status" value="1"/>
</dbReference>
<evidence type="ECO:0000256" key="5">
    <source>
        <dbReference type="ARBA" id="ARBA00022801"/>
    </source>
</evidence>
<dbReference type="Pfam" id="PF11969">
    <property type="entry name" value="DcpS_C"/>
    <property type="match status" value="1"/>
</dbReference>
<evidence type="ECO:0000313" key="12">
    <source>
        <dbReference type="EMBL" id="KFB51793.1"/>
    </source>
</evidence>
<dbReference type="PANTHER" id="PTHR12978:SF0">
    <property type="entry name" value="M7GPPPX DIPHOSPHATASE"/>
    <property type="match status" value="1"/>
</dbReference>
<keyword evidence="6 8" id="KW-0539">Nucleus</keyword>
<dbReference type="Gene3D" id="3.30.428.10">
    <property type="entry name" value="HIT-like"/>
    <property type="match status" value="1"/>
</dbReference>
<feature type="compositionally biased region" description="Basic and acidic residues" evidence="11">
    <location>
        <begin position="18"/>
        <end position="34"/>
    </location>
</feature>
<dbReference type="VEuPathDB" id="VectorBase:ASIC019946"/>
<dbReference type="EMBL" id="KE525353">
    <property type="protein sequence ID" value="KFB51793.1"/>
    <property type="molecule type" value="Genomic_DNA"/>
</dbReference>
<evidence type="ECO:0000256" key="6">
    <source>
        <dbReference type="ARBA" id="ARBA00023242"/>
    </source>
</evidence>
<comment type="function">
    <text evidence="8">Decapping scavenger enzyme that catalyzes the cleavage of a residual cap structure following the degradation of mRNAs by the 3'-&gt;5' exosome-mediated mRNA decay pathway.</text>
</comment>
<evidence type="ECO:0000313" key="14">
    <source>
        <dbReference type="Proteomes" id="UP000030765"/>
    </source>
</evidence>
<dbReference type="EnsemblMetazoa" id="ASIC019946-RA">
    <property type="protein sequence ID" value="ASIC019946-PA"/>
    <property type="gene ID" value="ASIC019946"/>
</dbReference>
<feature type="binding site" evidence="10">
    <location>
        <begin position="303"/>
        <end position="314"/>
    </location>
    <ligand>
        <name>substrate</name>
    </ligand>
</feature>
<dbReference type="InterPro" id="IPR011145">
    <property type="entry name" value="Scavenger_mRNA_decap_enz_N"/>
</dbReference>
<dbReference type="FunFam" id="3.30.428.10:FF:000006">
    <property type="entry name" value="m7GpppX diphosphatase"/>
    <property type="match status" value="1"/>
</dbReference>
<feature type="binding site" evidence="10">
    <location>
        <position position="240"/>
    </location>
    <ligand>
        <name>substrate</name>
    </ligand>
</feature>
<dbReference type="GO" id="GO:0000290">
    <property type="term" value="P:deadenylation-dependent decapping of nuclear-transcribed mRNA"/>
    <property type="evidence" value="ECO:0007669"/>
    <property type="project" value="UniProtKB-UniRule"/>
</dbReference>
<evidence type="ECO:0000256" key="8">
    <source>
        <dbReference type="PIRNR" id="PIRNR028973"/>
    </source>
</evidence>
<dbReference type="GO" id="GO:0000340">
    <property type="term" value="F:RNA 7-methylguanosine cap binding"/>
    <property type="evidence" value="ECO:0007669"/>
    <property type="project" value="UniProtKB-UniRule"/>
</dbReference>
<evidence type="ECO:0000256" key="10">
    <source>
        <dbReference type="PIRSR" id="PIRSR028973-2"/>
    </source>
</evidence>
<dbReference type="EMBL" id="ATLV01024618">
    <property type="status" value="NOT_ANNOTATED_CDS"/>
    <property type="molecule type" value="Genomic_DNA"/>
</dbReference>
<reference evidence="13" key="2">
    <citation type="submission" date="2020-05" db="UniProtKB">
        <authorList>
            <consortium name="EnsemblMetazoa"/>
        </authorList>
    </citation>
    <scope>IDENTIFICATION</scope>
</reference>
<dbReference type="AlphaFoldDB" id="A0A084WNJ9"/>
<evidence type="ECO:0000256" key="2">
    <source>
        <dbReference type="ARBA" id="ARBA00010208"/>
    </source>
</evidence>
<evidence type="ECO:0000256" key="1">
    <source>
        <dbReference type="ARBA" id="ARBA00004123"/>
    </source>
</evidence>
<dbReference type="OMA" id="HVHINPI"/>
<evidence type="ECO:0000256" key="3">
    <source>
        <dbReference type="ARBA" id="ARBA00012520"/>
    </source>
</evidence>
<evidence type="ECO:0000313" key="13">
    <source>
        <dbReference type="EnsemblMetazoa" id="ASIC019946-PA"/>
    </source>
</evidence>
<dbReference type="GO" id="GO:0140932">
    <property type="term" value="F:5'-(N(7)-methyl 5'-triphosphoguanosine)-[mRNA] diphosphatase activity"/>
    <property type="evidence" value="ECO:0007669"/>
    <property type="project" value="UniProtKB-EC"/>
</dbReference>
<proteinExistence type="inferred from homology"/>
<feature type="binding site" evidence="10">
    <location>
        <position position="220"/>
    </location>
    <ligand>
        <name>substrate</name>
    </ligand>
</feature>
<keyword evidence="5 8" id="KW-0378">Hydrolase</keyword>
<dbReference type="GO" id="GO:0006397">
    <property type="term" value="P:mRNA processing"/>
    <property type="evidence" value="ECO:0007669"/>
    <property type="project" value="UniProtKB-KW"/>
</dbReference>
<dbReference type="SUPFAM" id="SSF54197">
    <property type="entry name" value="HIT-like"/>
    <property type="match status" value="1"/>
</dbReference>
<evidence type="ECO:0000256" key="9">
    <source>
        <dbReference type="PIRSR" id="PIRSR028973-1"/>
    </source>
</evidence>
<dbReference type="Proteomes" id="UP000030765">
    <property type="component" value="Unassembled WGS sequence"/>
</dbReference>